<comment type="catalytic activity">
    <reaction evidence="8">
        <text>Preferential cleavage: Arg-|-Xaa, Lys-|-Xaa.</text>
        <dbReference type="EC" id="3.4.21.4"/>
    </reaction>
</comment>
<dbReference type="InterPro" id="IPR001254">
    <property type="entry name" value="Trypsin_dom"/>
</dbReference>
<dbReference type="CDD" id="cd00190">
    <property type="entry name" value="Tryp_SPc"/>
    <property type="match status" value="1"/>
</dbReference>
<evidence type="ECO:0000256" key="9">
    <source>
        <dbReference type="ARBA" id="ARBA00038868"/>
    </source>
</evidence>
<comment type="caution">
    <text evidence="13">The sequence shown here is derived from an EMBL/GenBank/DDBJ whole genome shotgun (WGS) entry which is preliminary data.</text>
</comment>
<organism evidence="13 14">
    <name type="scientific">Rhynchophorus ferrugineus</name>
    <name type="common">Red palm weevil</name>
    <name type="synonym">Curculio ferrugineus</name>
    <dbReference type="NCBI Taxonomy" id="354439"/>
    <lineage>
        <taxon>Eukaryota</taxon>
        <taxon>Metazoa</taxon>
        <taxon>Ecdysozoa</taxon>
        <taxon>Arthropoda</taxon>
        <taxon>Hexapoda</taxon>
        <taxon>Insecta</taxon>
        <taxon>Pterygota</taxon>
        <taxon>Neoptera</taxon>
        <taxon>Endopterygota</taxon>
        <taxon>Coleoptera</taxon>
        <taxon>Polyphaga</taxon>
        <taxon>Cucujiformia</taxon>
        <taxon>Curculionidae</taxon>
        <taxon>Dryophthorinae</taxon>
        <taxon>Rhynchophorus</taxon>
    </lineage>
</organism>
<dbReference type="PROSITE" id="PS00134">
    <property type="entry name" value="TRYPSIN_HIS"/>
    <property type="match status" value="1"/>
</dbReference>
<protein>
    <recommendedName>
        <fullName evidence="9">trypsin</fullName>
        <ecNumber evidence="9">3.4.21.4</ecNumber>
    </recommendedName>
</protein>
<keyword evidence="2 10" id="KW-0645">Protease</keyword>
<sequence length="307" mass="33911">MSHKFSSVLSVYTYLLLIQCQKVHLAGVNRIVGGKAVDINDYPYQLSLSFDYKQQNIPLCGAVLISPKYALTAAHCFKLPGQYNIRAGSSTWRSGGTVVKVQTAVLHPEHTVHNHAFDIAVLELENALNLSSTIQPVKLPENDKMIVPGMKGIISGYGYIYDDSVPSTSLRSAEVTIEDFNDCRRSYHRLGLLLKESMFCAGYSTGGRDACQGDSGGPLVIDNTLYGLVSFGLRCGDPNFPGVYTNVAAYIDFVRAYYIEYETWTFQNRTNISNAHSSQDDNKTGVKTTKVDGKRYIVIHAGNRKSQ</sequence>
<name>A0A834I3J9_RHYFE</name>
<dbReference type="SUPFAM" id="SSF50494">
    <property type="entry name" value="Trypsin-like serine proteases"/>
    <property type="match status" value="1"/>
</dbReference>
<dbReference type="PRINTS" id="PR00722">
    <property type="entry name" value="CHYMOTRYPSIN"/>
</dbReference>
<keyword evidence="11" id="KW-0732">Signal</keyword>
<dbReference type="GO" id="GO:0006508">
    <property type="term" value="P:proteolysis"/>
    <property type="evidence" value="ECO:0007669"/>
    <property type="project" value="UniProtKB-KW"/>
</dbReference>
<dbReference type="EC" id="3.4.21.4" evidence="9"/>
<feature type="chain" id="PRO_5032494113" description="trypsin" evidence="11">
    <location>
        <begin position="21"/>
        <end position="307"/>
    </location>
</feature>
<dbReference type="Proteomes" id="UP000625711">
    <property type="component" value="Unassembled WGS sequence"/>
</dbReference>
<evidence type="ECO:0000256" key="11">
    <source>
        <dbReference type="SAM" id="SignalP"/>
    </source>
</evidence>
<dbReference type="InterPro" id="IPR001314">
    <property type="entry name" value="Peptidase_S1A"/>
</dbReference>
<dbReference type="FunFam" id="2.40.10.10:FF:000034">
    <property type="entry name" value="Eupolytin"/>
    <property type="match status" value="1"/>
</dbReference>
<evidence type="ECO:0000256" key="6">
    <source>
        <dbReference type="ARBA" id="ARBA00023145"/>
    </source>
</evidence>
<evidence type="ECO:0000256" key="7">
    <source>
        <dbReference type="ARBA" id="ARBA00023157"/>
    </source>
</evidence>
<dbReference type="OrthoDB" id="10059102at2759"/>
<dbReference type="InterPro" id="IPR018114">
    <property type="entry name" value="TRYPSIN_HIS"/>
</dbReference>
<evidence type="ECO:0000313" key="14">
    <source>
        <dbReference type="Proteomes" id="UP000625711"/>
    </source>
</evidence>
<dbReference type="PROSITE" id="PS00135">
    <property type="entry name" value="TRYPSIN_SER"/>
    <property type="match status" value="1"/>
</dbReference>
<evidence type="ECO:0000256" key="4">
    <source>
        <dbReference type="ARBA" id="ARBA00022801"/>
    </source>
</evidence>
<accession>A0A834I3J9</accession>
<keyword evidence="7" id="KW-1015">Disulfide bond</keyword>
<dbReference type="AlphaFoldDB" id="A0A834I3J9"/>
<dbReference type="EMBL" id="JAACXV010013789">
    <property type="protein sequence ID" value="KAF7272284.1"/>
    <property type="molecule type" value="Genomic_DNA"/>
</dbReference>
<feature type="domain" description="Peptidase S1" evidence="12">
    <location>
        <begin position="31"/>
        <end position="259"/>
    </location>
</feature>
<keyword evidence="5 10" id="KW-0720">Serine protease</keyword>
<gene>
    <name evidence="13" type="ORF">GWI33_014910</name>
</gene>
<keyword evidence="6" id="KW-0865">Zymogen</keyword>
<evidence type="ECO:0000256" key="3">
    <source>
        <dbReference type="ARBA" id="ARBA00022757"/>
    </source>
</evidence>
<feature type="signal peptide" evidence="11">
    <location>
        <begin position="1"/>
        <end position="20"/>
    </location>
</feature>
<dbReference type="SMART" id="SM00020">
    <property type="entry name" value="Tryp_SPc"/>
    <property type="match status" value="1"/>
</dbReference>
<dbReference type="InterPro" id="IPR043504">
    <property type="entry name" value="Peptidase_S1_PA_chymotrypsin"/>
</dbReference>
<dbReference type="PANTHER" id="PTHR24276">
    <property type="entry name" value="POLYSERASE-RELATED"/>
    <property type="match status" value="1"/>
</dbReference>
<reference evidence="13" key="1">
    <citation type="submission" date="2020-08" db="EMBL/GenBank/DDBJ databases">
        <title>Genome sequencing and assembly of the red palm weevil Rhynchophorus ferrugineus.</title>
        <authorList>
            <person name="Dias G.B."/>
            <person name="Bergman C.M."/>
            <person name="Manee M."/>
        </authorList>
    </citation>
    <scope>NUCLEOTIDE SEQUENCE</scope>
    <source>
        <strain evidence="13">AA-2017</strain>
        <tissue evidence="13">Whole larva</tissue>
    </source>
</reference>
<dbReference type="GO" id="GO:0007586">
    <property type="term" value="P:digestion"/>
    <property type="evidence" value="ECO:0007669"/>
    <property type="project" value="UniProtKB-KW"/>
</dbReference>
<dbReference type="InterPro" id="IPR033116">
    <property type="entry name" value="TRYPSIN_SER"/>
</dbReference>
<evidence type="ECO:0000259" key="12">
    <source>
        <dbReference type="PROSITE" id="PS50240"/>
    </source>
</evidence>
<keyword evidence="3" id="KW-0222">Digestion</keyword>
<evidence type="ECO:0000256" key="2">
    <source>
        <dbReference type="ARBA" id="ARBA00022670"/>
    </source>
</evidence>
<dbReference type="GO" id="GO:0004252">
    <property type="term" value="F:serine-type endopeptidase activity"/>
    <property type="evidence" value="ECO:0007669"/>
    <property type="project" value="UniProtKB-EC"/>
</dbReference>
<evidence type="ECO:0000313" key="13">
    <source>
        <dbReference type="EMBL" id="KAF7272284.1"/>
    </source>
</evidence>
<dbReference type="InterPro" id="IPR050430">
    <property type="entry name" value="Peptidase_S1"/>
</dbReference>
<comment type="similarity">
    <text evidence="1">Belongs to the peptidase S1 family.</text>
</comment>
<evidence type="ECO:0000256" key="1">
    <source>
        <dbReference type="ARBA" id="ARBA00007664"/>
    </source>
</evidence>
<dbReference type="InterPro" id="IPR009003">
    <property type="entry name" value="Peptidase_S1_PA"/>
</dbReference>
<dbReference type="Pfam" id="PF00089">
    <property type="entry name" value="Trypsin"/>
    <property type="match status" value="1"/>
</dbReference>
<evidence type="ECO:0000256" key="5">
    <source>
        <dbReference type="ARBA" id="ARBA00022825"/>
    </source>
</evidence>
<keyword evidence="4 10" id="KW-0378">Hydrolase</keyword>
<dbReference type="PROSITE" id="PS50240">
    <property type="entry name" value="TRYPSIN_DOM"/>
    <property type="match status" value="1"/>
</dbReference>
<dbReference type="PANTHER" id="PTHR24276:SF97">
    <property type="entry name" value="GH13245P2-RELATED"/>
    <property type="match status" value="1"/>
</dbReference>
<evidence type="ECO:0000256" key="10">
    <source>
        <dbReference type="RuleBase" id="RU363034"/>
    </source>
</evidence>
<evidence type="ECO:0000256" key="8">
    <source>
        <dbReference type="ARBA" id="ARBA00036320"/>
    </source>
</evidence>
<proteinExistence type="inferred from homology"/>
<keyword evidence="14" id="KW-1185">Reference proteome</keyword>
<dbReference type="Gene3D" id="2.40.10.10">
    <property type="entry name" value="Trypsin-like serine proteases"/>
    <property type="match status" value="1"/>
</dbReference>